<dbReference type="EMBL" id="MGHL01000011">
    <property type="protein sequence ID" value="OGM69498.1"/>
    <property type="molecule type" value="Genomic_DNA"/>
</dbReference>
<evidence type="ECO:0000259" key="1">
    <source>
        <dbReference type="Pfam" id="PF03161"/>
    </source>
</evidence>
<evidence type="ECO:0000313" key="2">
    <source>
        <dbReference type="EMBL" id="OGM69498.1"/>
    </source>
</evidence>
<dbReference type="SUPFAM" id="SSF55608">
    <property type="entry name" value="Homing endonucleases"/>
    <property type="match status" value="1"/>
</dbReference>
<dbReference type="Proteomes" id="UP000178429">
    <property type="component" value="Unassembled WGS sequence"/>
</dbReference>
<dbReference type="STRING" id="1802525.A2975_03010"/>
<dbReference type="InterPro" id="IPR004860">
    <property type="entry name" value="LAGLIDADG_dom"/>
</dbReference>
<name>A0A1F8C1S7_9BACT</name>
<feature type="domain" description="Homing endonuclease LAGLIDADG" evidence="1">
    <location>
        <begin position="24"/>
        <end position="187"/>
    </location>
</feature>
<dbReference type="InterPro" id="IPR027434">
    <property type="entry name" value="Homing_endonucl"/>
</dbReference>
<evidence type="ECO:0000313" key="3">
    <source>
        <dbReference type="Proteomes" id="UP000178429"/>
    </source>
</evidence>
<dbReference type="Gene3D" id="3.10.28.10">
    <property type="entry name" value="Homing endonucleases"/>
    <property type="match status" value="2"/>
</dbReference>
<gene>
    <name evidence="2" type="ORF">A2975_03010</name>
</gene>
<sequence length="225" mass="26163">MRTTPREVFISLKANFNLNNVQQAVLIGTLLGDGTIQMRKKDARLHIKHSLNQISLVEYKRKVFANITNMNVRVFKQKVGGVDYNFAEFVTLTHSEFTRFYKLFYKEHKKVVPTDLGQLLKSPMSVAVWIMDDGSSEYAGVSIQTHSFTEEEVKNLIKVIENNFNLKALMRKNKNRWIIYFTKSSLFKLTRLVSKYTLPEFEYKLKPYSLRPRRDCTPGPDTIGI</sequence>
<dbReference type="GO" id="GO:0004519">
    <property type="term" value="F:endonuclease activity"/>
    <property type="evidence" value="ECO:0007669"/>
    <property type="project" value="InterPro"/>
</dbReference>
<proteinExistence type="predicted"/>
<dbReference type="AlphaFoldDB" id="A0A1F8C1S7"/>
<protein>
    <recommendedName>
        <fullName evidence="1">Homing endonuclease LAGLIDADG domain-containing protein</fullName>
    </recommendedName>
</protein>
<organism evidence="2 3">
    <name type="scientific">Candidatus Woesebacteria bacterium RIFCSPLOWO2_01_FULL_44_14</name>
    <dbReference type="NCBI Taxonomy" id="1802525"/>
    <lineage>
        <taxon>Bacteria</taxon>
        <taxon>Candidatus Woeseibacteriota</taxon>
    </lineage>
</organism>
<dbReference type="Pfam" id="PF03161">
    <property type="entry name" value="LAGLIDADG_2"/>
    <property type="match status" value="1"/>
</dbReference>
<reference evidence="2 3" key="1">
    <citation type="journal article" date="2016" name="Nat. Commun.">
        <title>Thousands of microbial genomes shed light on interconnected biogeochemical processes in an aquifer system.</title>
        <authorList>
            <person name="Anantharaman K."/>
            <person name="Brown C.T."/>
            <person name="Hug L.A."/>
            <person name="Sharon I."/>
            <person name="Castelle C.J."/>
            <person name="Probst A.J."/>
            <person name="Thomas B.C."/>
            <person name="Singh A."/>
            <person name="Wilkins M.J."/>
            <person name="Karaoz U."/>
            <person name="Brodie E.L."/>
            <person name="Williams K.H."/>
            <person name="Hubbard S.S."/>
            <person name="Banfield J.F."/>
        </authorList>
    </citation>
    <scope>NUCLEOTIDE SEQUENCE [LARGE SCALE GENOMIC DNA]</scope>
</reference>
<comment type="caution">
    <text evidence="2">The sequence shown here is derived from an EMBL/GenBank/DDBJ whole genome shotgun (WGS) entry which is preliminary data.</text>
</comment>
<accession>A0A1F8C1S7</accession>